<dbReference type="SUPFAM" id="SSF103473">
    <property type="entry name" value="MFS general substrate transporter"/>
    <property type="match status" value="1"/>
</dbReference>
<reference evidence="8" key="1">
    <citation type="submission" date="2017-02" db="UniProtKB">
        <authorList>
            <consortium name="WormBaseParasite"/>
        </authorList>
    </citation>
    <scope>IDENTIFICATION</scope>
</reference>
<dbReference type="Proteomes" id="UP000278627">
    <property type="component" value="Unassembled WGS sequence"/>
</dbReference>
<evidence type="ECO:0000313" key="6">
    <source>
        <dbReference type="EMBL" id="VDN85898.1"/>
    </source>
</evidence>
<evidence type="ECO:0000313" key="7">
    <source>
        <dbReference type="Proteomes" id="UP000278627"/>
    </source>
</evidence>
<dbReference type="InterPro" id="IPR005828">
    <property type="entry name" value="MFS_sugar_transport-like"/>
</dbReference>
<evidence type="ECO:0000256" key="2">
    <source>
        <dbReference type="ARBA" id="ARBA00022692"/>
    </source>
</evidence>
<name>A0A0N4T961_BRUPA</name>
<dbReference type="InterPro" id="IPR036259">
    <property type="entry name" value="MFS_trans_sf"/>
</dbReference>
<dbReference type="WBParaSite" id="BPAG_0000474801-mRNA-1">
    <property type="protein sequence ID" value="BPAG_0000474801-mRNA-1"/>
    <property type="gene ID" value="BPAG_0000474801"/>
</dbReference>
<dbReference type="EMBL" id="UZAD01002576">
    <property type="protein sequence ID" value="VDN85898.1"/>
    <property type="molecule type" value="Genomic_DNA"/>
</dbReference>
<dbReference type="Gene3D" id="1.20.1250.20">
    <property type="entry name" value="MFS general substrate transporter like domains"/>
    <property type="match status" value="1"/>
</dbReference>
<evidence type="ECO:0000313" key="8">
    <source>
        <dbReference type="WBParaSite" id="BPAG_0000474801-mRNA-1"/>
    </source>
</evidence>
<dbReference type="GO" id="GO:0016020">
    <property type="term" value="C:membrane"/>
    <property type="evidence" value="ECO:0007669"/>
    <property type="project" value="UniProtKB-SubCell"/>
</dbReference>
<gene>
    <name evidence="6" type="ORF">BPAG_LOCUS4712</name>
</gene>
<evidence type="ECO:0000256" key="4">
    <source>
        <dbReference type="ARBA" id="ARBA00023136"/>
    </source>
</evidence>
<dbReference type="AlphaFoldDB" id="A0A0N4T961"/>
<keyword evidence="7" id="KW-1185">Reference proteome</keyword>
<dbReference type="STRING" id="6280.A0A0N4T961"/>
<dbReference type="Pfam" id="PF00083">
    <property type="entry name" value="Sugar_tr"/>
    <property type="match status" value="1"/>
</dbReference>
<dbReference type="GO" id="GO:0022857">
    <property type="term" value="F:transmembrane transporter activity"/>
    <property type="evidence" value="ECO:0007669"/>
    <property type="project" value="InterPro"/>
</dbReference>
<keyword evidence="2 5" id="KW-0812">Transmembrane</keyword>
<sequence length="85" mass="9445">MSDETAQMSNTTAQQTCETQKGLLFSATAIGNLIGTYPVIVLEEKLSIRKLFTLFGMISAISTSLIPWLANFGFEFLFAMRFLEV</sequence>
<evidence type="ECO:0000256" key="5">
    <source>
        <dbReference type="SAM" id="Phobius"/>
    </source>
</evidence>
<dbReference type="PANTHER" id="PTHR45757:SF23">
    <property type="entry name" value="MAJOR FACILITATOR SUPERFAMILY (MFS) PROFILE DOMAIN-CONTAINING PROTEIN"/>
    <property type="match status" value="1"/>
</dbReference>
<feature type="transmembrane region" description="Helical" evidence="5">
    <location>
        <begin position="51"/>
        <end position="70"/>
    </location>
</feature>
<protein>
    <submittedName>
        <fullName evidence="8">MFS domain-containing protein</fullName>
    </submittedName>
</protein>
<evidence type="ECO:0000256" key="1">
    <source>
        <dbReference type="ARBA" id="ARBA00004370"/>
    </source>
</evidence>
<dbReference type="PANTHER" id="PTHR45757">
    <property type="entry name" value="PROTEIN CBG23364-RELATED"/>
    <property type="match status" value="1"/>
</dbReference>
<keyword evidence="4 5" id="KW-0472">Membrane</keyword>
<organism evidence="8">
    <name type="scientific">Brugia pahangi</name>
    <name type="common">Filarial nematode worm</name>
    <dbReference type="NCBI Taxonomy" id="6280"/>
    <lineage>
        <taxon>Eukaryota</taxon>
        <taxon>Metazoa</taxon>
        <taxon>Ecdysozoa</taxon>
        <taxon>Nematoda</taxon>
        <taxon>Chromadorea</taxon>
        <taxon>Rhabditida</taxon>
        <taxon>Spirurina</taxon>
        <taxon>Spiruromorpha</taxon>
        <taxon>Filarioidea</taxon>
        <taxon>Onchocercidae</taxon>
        <taxon>Brugia</taxon>
    </lineage>
</organism>
<feature type="transmembrane region" description="Helical" evidence="5">
    <location>
        <begin position="23"/>
        <end position="42"/>
    </location>
</feature>
<proteinExistence type="predicted"/>
<keyword evidence="3 5" id="KW-1133">Transmembrane helix</keyword>
<comment type="subcellular location">
    <subcellularLocation>
        <location evidence="1">Membrane</location>
    </subcellularLocation>
</comment>
<reference evidence="6 7" key="2">
    <citation type="submission" date="2018-11" db="EMBL/GenBank/DDBJ databases">
        <authorList>
            <consortium name="Pathogen Informatics"/>
        </authorList>
    </citation>
    <scope>NUCLEOTIDE SEQUENCE [LARGE SCALE GENOMIC DNA]</scope>
</reference>
<evidence type="ECO:0000256" key="3">
    <source>
        <dbReference type="ARBA" id="ARBA00022989"/>
    </source>
</evidence>
<accession>A0A0N4T961</accession>